<reference evidence="14 15" key="1">
    <citation type="journal article" date="2016" name="Int. J. Syst. Evol. Microbiol.">
        <title>Paraphotobacterium marinum gen. nov., sp. nov., a member of the family Vibrionaceae, isolated from surface seawater.</title>
        <authorList>
            <person name="Huang Z."/>
            <person name="Dong C."/>
            <person name="Shao Z."/>
        </authorList>
    </citation>
    <scope>NUCLEOTIDE SEQUENCE [LARGE SCALE GENOMIC DNA]</scope>
    <source>
        <strain evidence="14 15">NSCS20N07D</strain>
    </source>
</reference>
<dbReference type="GO" id="GO:0015232">
    <property type="term" value="F:heme transmembrane transporter activity"/>
    <property type="evidence" value="ECO:0007669"/>
    <property type="project" value="InterPro"/>
</dbReference>
<keyword evidence="8 13" id="KW-0812">Transmembrane</keyword>
<evidence type="ECO:0000256" key="10">
    <source>
        <dbReference type="ARBA" id="ARBA00022989"/>
    </source>
</evidence>
<comment type="subcellular location">
    <subcellularLocation>
        <location evidence="2">Cell inner membrane</location>
        <topology evidence="2">Multi-pass membrane protein</topology>
    </subcellularLocation>
</comment>
<evidence type="ECO:0000313" key="14">
    <source>
        <dbReference type="EMBL" id="ASK78764.1"/>
    </source>
</evidence>
<dbReference type="InterPro" id="IPR026031">
    <property type="entry name" value="Cyt_c_CcmB_bac"/>
</dbReference>
<evidence type="ECO:0000256" key="8">
    <source>
        <dbReference type="ARBA" id="ARBA00022692"/>
    </source>
</evidence>
<feature type="transmembrane region" description="Helical" evidence="13">
    <location>
        <begin position="194"/>
        <end position="219"/>
    </location>
</feature>
<evidence type="ECO:0000256" key="13">
    <source>
        <dbReference type="SAM" id="Phobius"/>
    </source>
</evidence>
<evidence type="ECO:0000256" key="4">
    <source>
        <dbReference type="ARBA" id="ARBA00016452"/>
    </source>
</evidence>
<keyword evidence="6 12" id="KW-1003">Cell membrane</keyword>
<proteinExistence type="inferred from homology"/>
<evidence type="ECO:0000256" key="11">
    <source>
        <dbReference type="ARBA" id="ARBA00023136"/>
    </source>
</evidence>
<dbReference type="Proteomes" id="UP000242175">
    <property type="component" value="Chromosome large"/>
</dbReference>
<evidence type="ECO:0000256" key="3">
    <source>
        <dbReference type="ARBA" id="ARBA00010544"/>
    </source>
</evidence>
<keyword evidence="11 12" id="KW-0472">Membrane</keyword>
<comment type="function">
    <text evidence="1 12">Required for the export of heme to the periplasm for the biogenesis of c-type cytochromes.</text>
</comment>
<organism evidence="14 15">
    <name type="scientific">Paraphotobacterium marinum</name>
    <dbReference type="NCBI Taxonomy" id="1755811"/>
    <lineage>
        <taxon>Bacteria</taxon>
        <taxon>Pseudomonadati</taxon>
        <taxon>Pseudomonadota</taxon>
        <taxon>Gammaproteobacteria</taxon>
        <taxon>Vibrionales</taxon>
        <taxon>Vibrionaceae</taxon>
        <taxon>Paraphotobacterium</taxon>
    </lineage>
</organism>
<evidence type="ECO:0000256" key="7">
    <source>
        <dbReference type="ARBA" id="ARBA00022519"/>
    </source>
</evidence>
<feature type="transmembrane region" description="Helical" evidence="13">
    <location>
        <begin position="49"/>
        <end position="74"/>
    </location>
</feature>
<keyword evidence="7 12" id="KW-0997">Cell inner membrane</keyword>
<feature type="transmembrane region" description="Helical" evidence="13">
    <location>
        <begin position="163"/>
        <end position="188"/>
    </location>
</feature>
<keyword evidence="9 12" id="KW-0201">Cytochrome c-type biogenesis</keyword>
<dbReference type="PANTHER" id="PTHR30070:SF1">
    <property type="entry name" value="CYTOCHROME C BIOGENESIS B-RELATED"/>
    <property type="match status" value="1"/>
</dbReference>
<dbReference type="EMBL" id="CP022355">
    <property type="protein sequence ID" value="ASK78764.1"/>
    <property type="molecule type" value="Genomic_DNA"/>
</dbReference>
<gene>
    <name evidence="14" type="ORF">CF386_07030</name>
</gene>
<evidence type="ECO:0000256" key="2">
    <source>
        <dbReference type="ARBA" id="ARBA00004429"/>
    </source>
</evidence>
<accession>A0A220VED7</accession>
<dbReference type="GO" id="GO:1903607">
    <property type="term" value="P:cytochrome c biosynthetic process"/>
    <property type="evidence" value="ECO:0007669"/>
    <property type="project" value="TreeGrafter"/>
</dbReference>
<feature type="transmembrane region" description="Helical" evidence="13">
    <location>
        <begin position="21"/>
        <end position="43"/>
    </location>
</feature>
<evidence type="ECO:0000256" key="12">
    <source>
        <dbReference type="PIRNR" id="PIRNR002764"/>
    </source>
</evidence>
<dbReference type="GO" id="GO:0017004">
    <property type="term" value="P:cytochrome complex assembly"/>
    <property type="evidence" value="ECO:0007669"/>
    <property type="project" value="UniProtKB-KW"/>
</dbReference>
<evidence type="ECO:0000256" key="5">
    <source>
        <dbReference type="ARBA" id="ARBA00022448"/>
    </source>
</evidence>
<dbReference type="AlphaFoldDB" id="A0A220VED7"/>
<protein>
    <recommendedName>
        <fullName evidence="4 12">Heme exporter protein B</fullName>
    </recommendedName>
</protein>
<evidence type="ECO:0000256" key="6">
    <source>
        <dbReference type="ARBA" id="ARBA00022475"/>
    </source>
</evidence>
<sequence>MLYGKQFKKILKLELYDYCRYPGQWMNSILFFTLIVIMFPLMTSVQNSILIHFIPAIFGLISSLSVILSLNYLFNSDYEDGTLDLYLLSFGSLRPYVAVKLITHWMIFCLPILVISPILFVLYNIEYHLIGIILLSLLFSTTILLILGALISGLILSIKNQGLLLILLILPIFAPVLIFCSGTINAALTNDNYLAPLLFLFSILMFTIITVPSITSFFLKVSLN</sequence>
<name>A0A220VED7_9GAMM</name>
<comment type="similarity">
    <text evidence="3 12">Belongs to the CcmB/CycW/HelB family.</text>
</comment>
<dbReference type="RefSeq" id="WP_089073672.1">
    <property type="nucleotide sequence ID" value="NZ_CBCSAM010000001.1"/>
</dbReference>
<keyword evidence="5 12" id="KW-0813">Transport</keyword>
<dbReference type="PANTHER" id="PTHR30070">
    <property type="entry name" value="HEME EXPORTER PROTEIN B"/>
    <property type="match status" value="1"/>
</dbReference>
<keyword evidence="10 13" id="KW-1133">Transmembrane helix</keyword>
<feature type="transmembrane region" description="Helical" evidence="13">
    <location>
        <begin position="129"/>
        <end position="156"/>
    </location>
</feature>
<dbReference type="GO" id="GO:0005886">
    <property type="term" value="C:plasma membrane"/>
    <property type="evidence" value="ECO:0007669"/>
    <property type="project" value="UniProtKB-SubCell"/>
</dbReference>
<evidence type="ECO:0000313" key="15">
    <source>
        <dbReference type="Proteomes" id="UP000242175"/>
    </source>
</evidence>
<evidence type="ECO:0000256" key="1">
    <source>
        <dbReference type="ARBA" id="ARBA00002442"/>
    </source>
</evidence>
<dbReference type="OrthoDB" id="9799895at2"/>
<evidence type="ECO:0000256" key="9">
    <source>
        <dbReference type="ARBA" id="ARBA00022748"/>
    </source>
</evidence>
<dbReference type="PRINTS" id="PR01414">
    <property type="entry name" value="CCMBBIOGNSIS"/>
</dbReference>
<dbReference type="InterPro" id="IPR003544">
    <property type="entry name" value="Cyt_c_biogenesis_CcmB"/>
</dbReference>
<dbReference type="PIRSF" id="PIRSF002764">
    <property type="entry name" value="CcmB"/>
    <property type="match status" value="1"/>
</dbReference>
<feature type="transmembrane region" description="Helical" evidence="13">
    <location>
        <begin position="95"/>
        <end position="123"/>
    </location>
</feature>
<dbReference type="KEGG" id="pmai:CF386_07030"/>
<dbReference type="Pfam" id="PF03379">
    <property type="entry name" value="CcmB"/>
    <property type="match status" value="1"/>
</dbReference>
<keyword evidence="15" id="KW-1185">Reference proteome</keyword>